<comment type="cofactor">
    <cofactor evidence="6">
        <name>Mg(2+)</name>
        <dbReference type="ChEBI" id="CHEBI:18420"/>
    </cofactor>
    <text evidence="6">Binds 1 Mg(2+) ion per subunit.</text>
</comment>
<dbReference type="Pfam" id="PF02878">
    <property type="entry name" value="PGM_PMM_I"/>
    <property type="match status" value="1"/>
</dbReference>
<dbReference type="InterPro" id="IPR005841">
    <property type="entry name" value="Alpha-D-phosphohexomutase_SF"/>
</dbReference>
<dbReference type="GO" id="GO:0004615">
    <property type="term" value="F:phosphomannomutase activity"/>
    <property type="evidence" value="ECO:0007669"/>
    <property type="project" value="TreeGrafter"/>
</dbReference>
<evidence type="ECO:0000256" key="2">
    <source>
        <dbReference type="ARBA" id="ARBA00022553"/>
    </source>
</evidence>
<feature type="binding site" evidence="6">
    <location>
        <position position="245"/>
    </location>
    <ligand>
        <name>Mg(2+)</name>
        <dbReference type="ChEBI" id="CHEBI:18420"/>
    </ligand>
</feature>
<dbReference type="NCBIfam" id="TIGR01455">
    <property type="entry name" value="glmM"/>
    <property type="match status" value="1"/>
</dbReference>
<dbReference type="InterPro" id="IPR050060">
    <property type="entry name" value="Phosphoglucosamine_mutase"/>
</dbReference>
<evidence type="ECO:0000259" key="8">
    <source>
        <dbReference type="Pfam" id="PF02878"/>
    </source>
</evidence>
<keyword evidence="12" id="KW-1185">Reference proteome</keyword>
<proteinExistence type="inferred from homology"/>
<feature type="binding site" description="via phosphate group" evidence="6">
    <location>
        <position position="104"/>
    </location>
    <ligand>
        <name>Mg(2+)</name>
        <dbReference type="ChEBI" id="CHEBI:18420"/>
    </ligand>
</feature>
<feature type="active site" description="Phosphoserine intermediate" evidence="6">
    <location>
        <position position="104"/>
    </location>
</feature>
<dbReference type="GO" id="GO:0005829">
    <property type="term" value="C:cytosol"/>
    <property type="evidence" value="ECO:0007669"/>
    <property type="project" value="TreeGrafter"/>
</dbReference>
<protein>
    <recommendedName>
        <fullName evidence="6">Phosphoglucosamine mutase</fullName>
        <ecNumber evidence="6">5.4.2.10</ecNumber>
    </recommendedName>
</protein>
<dbReference type="Pfam" id="PF00408">
    <property type="entry name" value="PGM_PMM_IV"/>
    <property type="match status" value="1"/>
</dbReference>
<comment type="function">
    <text evidence="6">Catalyzes the conversion of glucosamine-6-phosphate to glucosamine-1-phosphate.</text>
</comment>
<dbReference type="HAMAP" id="MF_01554_B">
    <property type="entry name" value="GlmM_B"/>
    <property type="match status" value="1"/>
</dbReference>
<keyword evidence="4 6" id="KW-0460">Magnesium</keyword>
<dbReference type="InterPro" id="IPR005845">
    <property type="entry name" value="A-D-PHexomutase_a/b/a-II"/>
</dbReference>
<gene>
    <name evidence="6 11" type="primary">glmM</name>
    <name evidence="11" type="ORF">H7A79_1451</name>
</gene>
<evidence type="ECO:0000313" key="11">
    <source>
        <dbReference type="EMBL" id="QNT58843.1"/>
    </source>
</evidence>
<dbReference type="GO" id="GO:0009252">
    <property type="term" value="P:peptidoglycan biosynthetic process"/>
    <property type="evidence" value="ECO:0007669"/>
    <property type="project" value="UniProtKB-ARBA"/>
</dbReference>
<dbReference type="AlphaFoldDB" id="A0A7H1MB28"/>
<evidence type="ECO:0000256" key="6">
    <source>
        <dbReference type="HAMAP-Rule" id="MF_01554"/>
    </source>
</evidence>
<comment type="catalytic activity">
    <reaction evidence="6">
        <text>alpha-D-glucosamine 1-phosphate = D-glucosamine 6-phosphate</text>
        <dbReference type="Rhea" id="RHEA:23424"/>
        <dbReference type="ChEBI" id="CHEBI:58516"/>
        <dbReference type="ChEBI" id="CHEBI:58725"/>
        <dbReference type="EC" id="5.4.2.10"/>
    </reaction>
</comment>
<dbReference type="GO" id="GO:0005975">
    <property type="term" value="P:carbohydrate metabolic process"/>
    <property type="evidence" value="ECO:0007669"/>
    <property type="project" value="InterPro"/>
</dbReference>
<dbReference type="Pfam" id="PF02880">
    <property type="entry name" value="PGM_PMM_III"/>
    <property type="match status" value="1"/>
</dbReference>
<evidence type="ECO:0000259" key="9">
    <source>
        <dbReference type="Pfam" id="PF02879"/>
    </source>
</evidence>
<dbReference type="GO" id="GO:0008966">
    <property type="term" value="F:phosphoglucosamine mutase activity"/>
    <property type="evidence" value="ECO:0007669"/>
    <property type="project" value="UniProtKB-UniRule"/>
</dbReference>
<dbReference type="EMBL" id="CP060414">
    <property type="protein sequence ID" value="QNT58843.1"/>
    <property type="molecule type" value="Genomic_DNA"/>
</dbReference>
<accession>A0A7H1MB28</accession>
<dbReference type="InterPro" id="IPR005843">
    <property type="entry name" value="A-D-PHexomutase_C"/>
</dbReference>
<dbReference type="GO" id="GO:0006048">
    <property type="term" value="P:UDP-N-acetylglucosamine biosynthetic process"/>
    <property type="evidence" value="ECO:0007669"/>
    <property type="project" value="TreeGrafter"/>
</dbReference>
<name>A0A7H1MB28_9NEIS</name>
<evidence type="ECO:0000313" key="12">
    <source>
        <dbReference type="Proteomes" id="UP000516412"/>
    </source>
</evidence>
<evidence type="ECO:0000259" key="10">
    <source>
        <dbReference type="Pfam" id="PF02880"/>
    </source>
</evidence>
<dbReference type="Pfam" id="PF02879">
    <property type="entry name" value="PGM_PMM_II"/>
    <property type="match status" value="1"/>
</dbReference>
<evidence type="ECO:0000256" key="4">
    <source>
        <dbReference type="ARBA" id="ARBA00022842"/>
    </source>
</evidence>
<organism evidence="11 12">
    <name type="scientific">Neisseria musculi</name>
    <dbReference type="NCBI Taxonomy" id="1815583"/>
    <lineage>
        <taxon>Bacteria</taxon>
        <taxon>Pseudomonadati</taxon>
        <taxon>Pseudomonadota</taxon>
        <taxon>Betaproteobacteria</taxon>
        <taxon>Neisseriales</taxon>
        <taxon>Neisseriaceae</taxon>
        <taxon>Neisseria</taxon>
    </lineage>
</organism>
<feature type="domain" description="Alpha-D-phosphohexomutase alpha/beta/alpha" evidence="9">
    <location>
        <begin position="158"/>
        <end position="256"/>
    </location>
</feature>
<dbReference type="RefSeq" id="WP_186999870.1">
    <property type="nucleotide sequence ID" value="NZ_CP060414.2"/>
</dbReference>
<dbReference type="Gene3D" id="3.30.310.50">
    <property type="entry name" value="Alpha-D-phosphohexomutase, C-terminal domain"/>
    <property type="match status" value="1"/>
</dbReference>
<dbReference type="Proteomes" id="UP000516412">
    <property type="component" value="Chromosome"/>
</dbReference>
<dbReference type="CDD" id="cd05802">
    <property type="entry name" value="GlmM"/>
    <property type="match status" value="1"/>
</dbReference>
<evidence type="ECO:0000256" key="5">
    <source>
        <dbReference type="ARBA" id="ARBA00023235"/>
    </source>
</evidence>
<dbReference type="PRINTS" id="PR00509">
    <property type="entry name" value="PGMPMM"/>
</dbReference>
<dbReference type="PANTHER" id="PTHR42946">
    <property type="entry name" value="PHOSPHOHEXOSE MUTASE"/>
    <property type="match status" value="1"/>
</dbReference>
<keyword evidence="5 6" id="KW-0413">Isomerase</keyword>
<dbReference type="NCBIfam" id="NF008139">
    <property type="entry name" value="PRK10887.1"/>
    <property type="match status" value="1"/>
</dbReference>
<feature type="modified residue" description="Phosphoserine" evidence="6">
    <location>
        <position position="104"/>
    </location>
</feature>
<feature type="binding site" evidence="6">
    <location>
        <position position="243"/>
    </location>
    <ligand>
        <name>Mg(2+)</name>
        <dbReference type="ChEBI" id="CHEBI:18420"/>
    </ligand>
</feature>
<evidence type="ECO:0000256" key="3">
    <source>
        <dbReference type="ARBA" id="ARBA00022723"/>
    </source>
</evidence>
<comment type="PTM">
    <text evidence="6">Activated by phosphorylation.</text>
</comment>
<dbReference type="Gene3D" id="3.40.120.10">
    <property type="entry name" value="Alpha-D-Glucose-1,6-Bisphosphate, subunit A, domain 3"/>
    <property type="match status" value="3"/>
</dbReference>
<feature type="domain" description="Alpha-D-phosphohexomutase alpha/beta/alpha" evidence="8">
    <location>
        <begin position="4"/>
        <end position="139"/>
    </location>
</feature>
<dbReference type="InterPro" id="IPR016055">
    <property type="entry name" value="A-D-PHexomutase_a/b/a-I/II/III"/>
</dbReference>
<dbReference type="FunFam" id="3.40.120.10:FF:000001">
    <property type="entry name" value="Phosphoglucosamine mutase"/>
    <property type="match status" value="1"/>
</dbReference>
<dbReference type="EC" id="5.4.2.10" evidence="6"/>
<dbReference type="GO" id="GO:0000287">
    <property type="term" value="F:magnesium ion binding"/>
    <property type="evidence" value="ECO:0007669"/>
    <property type="project" value="UniProtKB-UniRule"/>
</dbReference>
<feature type="binding site" evidence="6">
    <location>
        <position position="247"/>
    </location>
    <ligand>
        <name>Mg(2+)</name>
        <dbReference type="ChEBI" id="CHEBI:18420"/>
    </ligand>
</feature>
<feature type="domain" description="Alpha-D-phosphohexomutase C-terminal" evidence="7">
    <location>
        <begin position="375"/>
        <end position="440"/>
    </location>
</feature>
<dbReference type="SUPFAM" id="SSF53738">
    <property type="entry name" value="Phosphoglucomutase, first 3 domains"/>
    <property type="match status" value="3"/>
</dbReference>
<dbReference type="InterPro" id="IPR005844">
    <property type="entry name" value="A-D-PHexomutase_a/b/a-I"/>
</dbReference>
<sequence>MAKKYFGTDGVRGEVGQFPITPGFVLKLGYAAGRVLVQHDSEHKPTVIIGKDTRISGYMLEAALVAGFTAAGVNVIQTGPLPTPGVAYLTRALRLSAGVMISASHNVYSDNGIKFFAEGGVKLSDDIELEIEAKLDEEMKTLPAGKLGRARRVNGADDRYIEFCKSTFPANLDLRGLKLVVDTANGAGYSVAPKVFHELGAKVVSIGDEPNGYNINEKCGATHPKALQAAVLQNEADYGIALDGDGDRLMMVDKNGKVYDGDSLVYVIAKARAREGVEIGGVVGTVMTNMAMELALKEQGVAFCRAKVGDRYVLEQLQQRGWLLGGEASGHILCMDKHNTGDGIISALQVLAALQILEQDLMTVCSDWQAFPQTMINVRIQKGQDWQGAAKHVLAEVEAELEGKGRVVLRASGTEPVVRVMVEARQIDQARQGAERIADAIRHADKAAPAVKQP</sequence>
<keyword evidence="2 6" id="KW-0597">Phosphoprotein</keyword>
<comment type="similarity">
    <text evidence="1 6">Belongs to the phosphohexose mutase family.</text>
</comment>
<dbReference type="InterPro" id="IPR036900">
    <property type="entry name" value="A-D-PHexomutase_C_sf"/>
</dbReference>
<dbReference type="FunFam" id="3.40.120.10:FF:000003">
    <property type="entry name" value="Phosphoglucosamine mutase"/>
    <property type="match status" value="1"/>
</dbReference>
<dbReference type="FunFam" id="3.30.310.50:FF:000001">
    <property type="entry name" value="Phosphoglucosamine mutase"/>
    <property type="match status" value="1"/>
</dbReference>
<dbReference type="InterPro" id="IPR006352">
    <property type="entry name" value="GlmM_bact"/>
</dbReference>
<dbReference type="InterPro" id="IPR005846">
    <property type="entry name" value="A-D-PHexomutase_a/b/a-III"/>
</dbReference>
<dbReference type="SUPFAM" id="SSF55957">
    <property type="entry name" value="Phosphoglucomutase, C-terminal domain"/>
    <property type="match status" value="1"/>
</dbReference>
<evidence type="ECO:0000256" key="1">
    <source>
        <dbReference type="ARBA" id="ARBA00010231"/>
    </source>
</evidence>
<reference evidence="11" key="1">
    <citation type="submission" date="2024-06" db="EMBL/GenBank/DDBJ databases">
        <title>Complete Genome Sequence of mouse commensal type strain Neisseria musculi.</title>
        <authorList>
            <person name="Thapa E."/>
            <person name="Aluvathingal J."/>
            <person name="Nadendla S."/>
            <person name="Mehta A."/>
            <person name="Tettelin H."/>
            <person name="Weyand N.J."/>
        </authorList>
    </citation>
    <scope>NUCLEOTIDE SEQUENCE</scope>
    <source>
        <strain evidence="11">NW831</strain>
    </source>
</reference>
<keyword evidence="3 6" id="KW-0479">Metal-binding</keyword>
<feature type="domain" description="Alpha-D-phosphohexomutase alpha/beta/alpha" evidence="10">
    <location>
        <begin position="260"/>
        <end position="369"/>
    </location>
</feature>
<dbReference type="KEGG" id="nmus:H7A79_1451"/>
<evidence type="ECO:0000259" key="7">
    <source>
        <dbReference type="Pfam" id="PF00408"/>
    </source>
</evidence>
<dbReference type="PANTHER" id="PTHR42946:SF1">
    <property type="entry name" value="PHOSPHOGLUCOMUTASE (ALPHA-D-GLUCOSE-1,6-BISPHOSPHATE-DEPENDENT)"/>
    <property type="match status" value="1"/>
</dbReference>